<dbReference type="Pfam" id="PF07537">
    <property type="entry name" value="CamS"/>
    <property type="match status" value="1"/>
</dbReference>
<feature type="chain" id="PRO_5038331858" description="Lipoprotein" evidence="2">
    <location>
        <begin position="18"/>
        <end position="384"/>
    </location>
</feature>
<organism evidence="3 4">
    <name type="scientific">Lacticaseibacillus nasuensis JCM 17158</name>
    <dbReference type="NCBI Taxonomy" id="1291734"/>
    <lineage>
        <taxon>Bacteria</taxon>
        <taxon>Bacillati</taxon>
        <taxon>Bacillota</taxon>
        <taxon>Bacilli</taxon>
        <taxon>Lactobacillales</taxon>
        <taxon>Lactobacillaceae</taxon>
        <taxon>Lacticaseibacillus</taxon>
    </lineage>
</organism>
<keyword evidence="2" id="KW-0732">Signal</keyword>
<evidence type="ECO:0008006" key="5">
    <source>
        <dbReference type="Google" id="ProtNLM"/>
    </source>
</evidence>
<protein>
    <recommendedName>
        <fullName evidence="5">Lipoprotein</fullName>
    </recommendedName>
</protein>
<dbReference type="AlphaFoldDB" id="A0A0R1JK80"/>
<evidence type="ECO:0000313" key="3">
    <source>
        <dbReference type="EMBL" id="KRK71710.1"/>
    </source>
</evidence>
<proteinExistence type="predicted"/>
<reference evidence="3 4" key="1">
    <citation type="journal article" date="2015" name="Genome Announc.">
        <title>Expanding the biotechnology potential of lactobacilli through comparative genomics of 213 strains and associated genera.</title>
        <authorList>
            <person name="Sun Z."/>
            <person name="Harris H.M."/>
            <person name="McCann A."/>
            <person name="Guo C."/>
            <person name="Argimon S."/>
            <person name="Zhang W."/>
            <person name="Yang X."/>
            <person name="Jeffery I.B."/>
            <person name="Cooney J.C."/>
            <person name="Kagawa T.F."/>
            <person name="Liu W."/>
            <person name="Song Y."/>
            <person name="Salvetti E."/>
            <person name="Wrobel A."/>
            <person name="Rasinkangas P."/>
            <person name="Parkhill J."/>
            <person name="Rea M.C."/>
            <person name="O'Sullivan O."/>
            <person name="Ritari J."/>
            <person name="Douillard F.P."/>
            <person name="Paul Ross R."/>
            <person name="Yang R."/>
            <person name="Briner A.E."/>
            <person name="Felis G.E."/>
            <person name="de Vos W.M."/>
            <person name="Barrangou R."/>
            <person name="Klaenhammer T.R."/>
            <person name="Caufield P.W."/>
            <person name="Cui Y."/>
            <person name="Zhang H."/>
            <person name="O'Toole P.W."/>
        </authorList>
    </citation>
    <scope>NUCLEOTIDE SEQUENCE [LARGE SCALE GENOMIC DNA]</scope>
    <source>
        <strain evidence="3 4">JCM 17158</strain>
    </source>
</reference>
<name>A0A0R1JK80_9LACO</name>
<dbReference type="PATRIC" id="fig|1291734.4.peg.2005"/>
<dbReference type="Proteomes" id="UP000051804">
    <property type="component" value="Unassembled WGS sequence"/>
</dbReference>
<dbReference type="RefSeq" id="WP_054721796.1">
    <property type="nucleotide sequence ID" value="NZ_AZDJ01000026.1"/>
</dbReference>
<dbReference type="PIRSF" id="PIRSF012509">
    <property type="entry name" value="CamS"/>
    <property type="match status" value="1"/>
</dbReference>
<dbReference type="PROSITE" id="PS51257">
    <property type="entry name" value="PROKAR_LIPOPROTEIN"/>
    <property type="match status" value="1"/>
</dbReference>
<accession>A0A0R1JK80</accession>
<dbReference type="STRING" id="1291734.FD02_GL001953"/>
<dbReference type="CDD" id="cd13440">
    <property type="entry name" value="CamS_repeat_2"/>
    <property type="match status" value="1"/>
</dbReference>
<dbReference type="CDD" id="cd13441">
    <property type="entry name" value="CamS_repeat_1"/>
    <property type="match status" value="1"/>
</dbReference>
<evidence type="ECO:0000256" key="2">
    <source>
        <dbReference type="SAM" id="SignalP"/>
    </source>
</evidence>
<evidence type="ECO:0000256" key="1">
    <source>
        <dbReference type="SAM" id="MobiDB-lite"/>
    </source>
</evidence>
<keyword evidence="4" id="KW-1185">Reference proteome</keyword>
<sequence length="384" mass="41339">MKKLFVLLATAATLMLAACGKLSFDSDTTSTAKSGTTTGAYQTTGTVDNSMYQGVIKNGRYQTSSARGLQLTQNTQGSNMFNVKSMENGLLTLAKQQFSTSKYVFQEGQLLSTATAENWLGRQSKSNPTGLNPADNGKNGETTRAPIYLQTLLEQDFMVQAGNKLNLGGVAIALGLNEYDYYTKEQYGATYTTHIGDAALTKQGKAMAQTVVNRLRKLKGVGNDTPIIIGLYKNAGADSLVGGTFIDYVVSKSGTSLGSWSNVNEKNQVLPTVENAKPINQTVADDFDNFKDKVQNFFPTLAGVTAQTHYTNNNLTGMNVTINTQFYGESEIQSFTQLVATSATKYLPAGVKLEITIQSTGGVQAFIARESGSKGLYTHVFSSY</sequence>
<gene>
    <name evidence="3" type="ORF">FD02_GL001953</name>
</gene>
<feature type="compositionally biased region" description="Polar residues" evidence="1">
    <location>
        <begin position="119"/>
        <end position="130"/>
    </location>
</feature>
<dbReference type="OrthoDB" id="9795361at2"/>
<evidence type="ECO:0000313" key="4">
    <source>
        <dbReference type="Proteomes" id="UP000051804"/>
    </source>
</evidence>
<feature type="region of interest" description="Disordered" evidence="1">
    <location>
        <begin position="119"/>
        <end position="141"/>
    </location>
</feature>
<dbReference type="Gene3D" id="3.10.570.10">
    <property type="entry name" value="sex pheromone staph- cam373 precursor domain"/>
    <property type="match status" value="1"/>
</dbReference>
<dbReference type="EMBL" id="AZDJ01000026">
    <property type="protein sequence ID" value="KRK71710.1"/>
    <property type="molecule type" value="Genomic_DNA"/>
</dbReference>
<feature type="signal peptide" evidence="2">
    <location>
        <begin position="1"/>
        <end position="17"/>
    </location>
</feature>
<dbReference type="InterPro" id="IPR011426">
    <property type="entry name" value="CamS"/>
</dbReference>
<comment type="caution">
    <text evidence="3">The sequence shown here is derived from an EMBL/GenBank/DDBJ whole genome shotgun (WGS) entry which is preliminary data.</text>
</comment>